<name>A0A1B0C0D2_9MUSC</name>
<dbReference type="VEuPathDB" id="VectorBase:GPPI045815"/>
<dbReference type="EnsemblMetazoa" id="GPPI045815-RA">
    <property type="protein sequence ID" value="GPPI045815-PA"/>
    <property type="gene ID" value="GPPI045815"/>
</dbReference>
<sequence>MFYNIFPTRIDRAEVVGKKADGQTNQEEINSATTVAYQSIVGSNNVQQSLQQTLLLKEETNFLCYGLLLNVLVIEQEQQARNQRERYDPYHIFQIDYE</sequence>
<evidence type="ECO:0000313" key="2">
    <source>
        <dbReference type="Proteomes" id="UP000092460"/>
    </source>
</evidence>
<proteinExistence type="predicted"/>
<dbReference type="Proteomes" id="UP000092460">
    <property type="component" value="Unassembled WGS sequence"/>
</dbReference>
<reference evidence="1" key="2">
    <citation type="submission" date="2020-05" db="UniProtKB">
        <authorList>
            <consortium name="EnsemblMetazoa"/>
        </authorList>
    </citation>
    <scope>IDENTIFICATION</scope>
    <source>
        <strain evidence="1">IAEA</strain>
    </source>
</reference>
<dbReference type="EMBL" id="JXJN01023533">
    <property type="status" value="NOT_ANNOTATED_CDS"/>
    <property type="molecule type" value="Genomic_DNA"/>
</dbReference>
<protein>
    <submittedName>
        <fullName evidence="1">Uncharacterized protein</fullName>
    </submittedName>
</protein>
<dbReference type="AlphaFoldDB" id="A0A1B0C0D2"/>
<keyword evidence="2" id="KW-1185">Reference proteome</keyword>
<reference evidence="2" key="1">
    <citation type="submission" date="2015-01" db="EMBL/GenBank/DDBJ databases">
        <authorList>
            <person name="Aksoy S."/>
            <person name="Warren W."/>
            <person name="Wilson R.K."/>
        </authorList>
    </citation>
    <scope>NUCLEOTIDE SEQUENCE [LARGE SCALE GENOMIC DNA]</scope>
    <source>
        <strain evidence="2">IAEA</strain>
    </source>
</reference>
<accession>A0A1B0C0D2</accession>
<evidence type="ECO:0000313" key="1">
    <source>
        <dbReference type="EnsemblMetazoa" id="GPPI045815-PA"/>
    </source>
</evidence>
<organism evidence="1 2">
    <name type="scientific">Glossina palpalis gambiensis</name>
    <dbReference type="NCBI Taxonomy" id="67801"/>
    <lineage>
        <taxon>Eukaryota</taxon>
        <taxon>Metazoa</taxon>
        <taxon>Ecdysozoa</taxon>
        <taxon>Arthropoda</taxon>
        <taxon>Hexapoda</taxon>
        <taxon>Insecta</taxon>
        <taxon>Pterygota</taxon>
        <taxon>Neoptera</taxon>
        <taxon>Endopterygota</taxon>
        <taxon>Diptera</taxon>
        <taxon>Brachycera</taxon>
        <taxon>Muscomorpha</taxon>
        <taxon>Hippoboscoidea</taxon>
        <taxon>Glossinidae</taxon>
        <taxon>Glossina</taxon>
    </lineage>
</organism>